<evidence type="ECO:0000313" key="2">
    <source>
        <dbReference type="EMBL" id="KAL0004324.1"/>
    </source>
</evidence>
<feature type="compositionally biased region" description="Basic residues" evidence="1">
    <location>
        <begin position="999"/>
        <end position="1012"/>
    </location>
</feature>
<feature type="region of interest" description="Disordered" evidence="1">
    <location>
        <begin position="267"/>
        <end position="310"/>
    </location>
</feature>
<feature type="compositionally biased region" description="Basic residues" evidence="1">
    <location>
        <begin position="969"/>
        <end position="989"/>
    </location>
</feature>
<feature type="region of interest" description="Disordered" evidence="1">
    <location>
        <begin position="1"/>
        <end position="154"/>
    </location>
</feature>
<keyword evidence="3" id="KW-1185">Reference proteome</keyword>
<reference evidence="2 3" key="1">
    <citation type="submission" date="2024-01" db="EMBL/GenBank/DDBJ databases">
        <title>A telomere-to-telomere, gap-free genome of sweet tea (Lithocarpus litseifolius).</title>
        <authorList>
            <person name="Zhou J."/>
        </authorList>
    </citation>
    <scope>NUCLEOTIDE SEQUENCE [LARGE SCALE GENOMIC DNA]</scope>
    <source>
        <strain evidence="2">Zhou-2022a</strain>
        <tissue evidence="2">Leaf</tissue>
    </source>
</reference>
<feature type="compositionally biased region" description="Pro residues" evidence="1">
    <location>
        <begin position="60"/>
        <end position="95"/>
    </location>
</feature>
<feature type="compositionally biased region" description="Polar residues" evidence="1">
    <location>
        <begin position="666"/>
        <end position="682"/>
    </location>
</feature>
<dbReference type="EMBL" id="JAZDWU010000004">
    <property type="protein sequence ID" value="KAL0004324.1"/>
    <property type="molecule type" value="Genomic_DNA"/>
</dbReference>
<gene>
    <name evidence="2" type="ORF">SO802_011885</name>
</gene>
<feature type="compositionally biased region" description="Polar residues" evidence="1">
    <location>
        <begin position="1"/>
        <end position="10"/>
    </location>
</feature>
<feature type="compositionally biased region" description="Pro residues" evidence="1">
    <location>
        <begin position="102"/>
        <end position="124"/>
    </location>
</feature>
<feature type="compositionally biased region" description="Basic and acidic residues" evidence="1">
    <location>
        <begin position="771"/>
        <end position="915"/>
    </location>
</feature>
<evidence type="ECO:0000313" key="3">
    <source>
        <dbReference type="Proteomes" id="UP001459277"/>
    </source>
</evidence>
<comment type="caution">
    <text evidence="2">The sequence shown here is derived from an EMBL/GenBank/DDBJ whole genome shotgun (WGS) entry which is preliminary data.</text>
</comment>
<protein>
    <submittedName>
        <fullName evidence="2">Uncharacterized protein</fullName>
    </submittedName>
</protein>
<feature type="compositionally biased region" description="Low complexity" evidence="1">
    <location>
        <begin position="924"/>
        <end position="942"/>
    </location>
</feature>
<accession>A0AAW2D2L5</accession>
<feature type="region of interest" description="Disordered" evidence="1">
    <location>
        <begin position="504"/>
        <end position="546"/>
    </location>
</feature>
<feature type="compositionally biased region" description="Polar residues" evidence="1">
    <location>
        <begin position="133"/>
        <end position="149"/>
    </location>
</feature>
<feature type="compositionally biased region" description="Basic and acidic residues" evidence="1">
    <location>
        <begin position="699"/>
        <end position="719"/>
    </location>
</feature>
<dbReference type="PRINTS" id="PR01217">
    <property type="entry name" value="PRICHEXTENSN"/>
</dbReference>
<sequence length="1012" mass="112628">MDAYQQSQMYMNMRPPQPPLPPSTSDPHHQHHHQHQQFQPQRPQAPWFPNQFQYHHPSQSPSPPPQWPPPPPHSDHLPPPPSYPPPPPSPYPTHPPVHHSQFPPPPPPPPRPHLPPPPPPPPHSQVPQSYPQANQEWGTSNWGQQQSYNYPVHSNEEDWAARARAWADAKTAMENQHSQSQFTPAGRIEDQSHYYDQYPQPVDSHYSDIQNQSHPASSYQQFPVSGAPLLWPSVLHTQENAFSSEPFSHVPDAHLPYNVRDGNLAGDSSAMFHQQGNMPASSSVHQQEVPSSYSSITGKEDTADQNQQSYKLLPPPNSLAQEGQHHVHPLPAPFMYGNQSADSTVNPADQPLDFAPRFNHDYDSHMQSSYAHHDSVGPVRGVDPVAAGQLNNWTPPVTPGLVYPSISPDIASGAQHDPSIAMHSSIPAHAAPPFGRFSGPGQPTIPSGGAPFALSAGTALHSTTAFSADAYGISTIPERPKKPSVPNWIKEEIKKAVITTSVDHLKEETQSNEDEGIDKSFGKADQADSKSIDSSRSTEEDDDDEDYVEAARTAAINQEIKRVLTEVLLKVTDELFDEIATKVLSEDDLTADVDQNTITSNHKVLPSSHPAVPVPKPSAKVLIPTLAKDSDTKSVSEKSSSSSPGNILGLANYASDDDDGDDEIKSSSVPNPNPVLQQSSFEKLSEGAHGAAENGISKVELKEDNRSQKTKESNNRDTISEMNNNRVDRDMGHSFSSKVVSEDTDDGINVSGKMLDGTNSSRSKNTAGVMESEHPEEYVNVKRASTDDPHHSETRRKSDKSDRHESKKSSGKDGSKIRADENGDERRRQDERHSRREKEDDGSKERKKDQSSKPGEKTKDSESRKRSDRLEVKDDRKETERLHRASAKEDTKRKQERRKDEEEDRSRHKNASDSSRHKRRRRSSSISSKGRNSKDNSVSHANDSSDDASDNSKRKLQSRKRNLSPSPVRSRRRQVSRSPHSKHSQRRHSPYSSLDTTRGRRSRSRSPVRRHR</sequence>
<dbReference type="Proteomes" id="UP001459277">
    <property type="component" value="Unassembled WGS sequence"/>
</dbReference>
<evidence type="ECO:0000256" key="1">
    <source>
        <dbReference type="SAM" id="MobiDB-lite"/>
    </source>
</evidence>
<feature type="compositionally biased region" description="Low complexity" evidence="1">
    <location>
        <begin position="606"/>
        <end position="621"/>
    </location>
</feature>
<feature type="compositionally biased region" description="Pro residues" evidence="1">
    <location>
        <begin position="15"/>
        <end position="24"/>
    </location>
</feature>
<feature type="region of interest" description="Disordered" evidence="1">
    <location>
        <begin position="600"/>
        <end position="1012"/>
    </location>
</feature>
<feature type="compositionally biased region" description="Polar residues" evidence="1">
    <location>
        <begin position="757"/>
        <end position="766"/>
    </location>
</feature>
<name>A0AAW2D2L5_9ROSI</name>
<proteinExistence type="predicted"/>
<dbReference type="AlphaFoldDB" id="A0AAW2D2L5"/>
<feature type="compositionally biased region" description="Polar residues" evidence="1">
    <location>
        <begin position="271"/>
        <end position="297"/>
    </location>
</feature>
<organism evidence="2 3">
    <name type="scientific">Lithocarpus litseifolius</name>
    <dbReference type="NCBI Taxonomy" id="425828"/>
    <lineage>
        <taxon>Eukaryota</taxon>
        <taxon>Viridiplantae</taxon>
        <taxon>Streptophyta</taxon>
        <taxon>Embryophyta</taxon>
        <taxon>Tracheophyta</taxon>
        <taxon>Spermatophyta</taxon>
        <taxon>Magnoliopsida</taxon>
        <taxon>eudicotyledons</taxon>
        <taxon>Gunneridae</taxon>
        <taxon>Pentapetalae</taxon>
        <taxon>rosids</taxon>
        <taxon>fabids</taxon>
        <taxon>Fagales</taxon>
        <taxon>Fagaceae</taxon>
        <taxon>Lithocarpus</taxon>
    </lineage>
</organism>
<feature type="compositionally biased region" description="Basic and acidic residues" evidence="1">
    <location>
        <begin position="517"/>
        <end position="538"/>
    </location>
</feature>